<evidence type="ECO:0008006" key="4">
    <source>
        <dbReference type="Google" id="ProtNLM"/>
    </source>
</evidence>
<evidence type="ECO:0000313" key="3">
    <source>
        <dbReference type="Proteomes" id="UP000010959"/>
    </source>
</evidence>
<protein>
    <recommendedName>
        <fullName evidence="4">Transposase</fullName>
    </recommendedName>
</protein>
<name>L7CF76_RHOBT</name>
<organism evidence="2 3">
    <name type="scientific">Rhodopirellula baltica SWK14</name>
    <dbReference type="NCBI Taxonomy" id="993516"/>
    <lineage>
        <taxon>Bacteria</taxon>
        <taxon>Pseudomonadati</taxon>
        <taxon>Planctomycetota</taxon>
        <taxon>Planctomycetia</taxon>
        <taxon>Pirellulales</taxon>
        <taxon>Pirellulaceae</taxon>
        <taxon>Rhodopirellula</taxon>
    </lineage>
</organism>
<proteinExistence type="predicted"/>
<dbReference type="EMBL" id="AMWG01000081">
    <property type="protein sequence ID" value="ELP32904.1"/>
    <property type="molecule type" value="Genomic_DNA"/>
</dbReference>
<reference evidence="2 3" key="1">
    <citation type="journal article" date="2013" name="Mar. Genomics">
        <title>Expression of sulfatases in Rhodopirellula baltica and the diversity of sulfatases in the genus Rhodopirellula.</title>
        <authorList>
            <person name="Wegner C.E."/>
            <person name="Richter-Heitmann T."/>
            <person name="Klindworth A."/>
            <person name="Klockow C."/>
            <person name="Richter M."/>
            <person name="Achstetter T."/>
            <person name="Glockner F.O."/>
            <person name="Harder J."/>
        </authorList>
    </citation>
    <scope>NUCLEOTIDE SEQUENCE [LARGE SCALE GENOMIC DNA]</scope>
    <source>
        <strain evidence="2 3">SWK14</strain>
    </source>
</reference>
<accession>L7CF76</accession>
<dbReference type="Proteomes" id="UP000010959">
    <property type="component" value="Unassembled WGS sequence"/>
</dbReference>
<gene>
    <name evidence="2" type="ORF">RBSWK_03151</name>
</gene>
<sequence>MSNPEHRELLQEIRRLRGSIDELNGLLRSIFTSTNDNLPTRKRTSKKKKRSAGAVEKESGASEPRSSPPGRHF</sequence>
<feature type="region of interest" description="Disordered" evidence="1">
    <location>
        <begin position="32"/>
        <end position="73"/>
    </location>
</feature>
<comment type="caution">
    <text evidence="2">The sequence shown here is derived from an EMBL/GenBank/DDBJ whole genome shotgun (WGS) entry which is preliminary data.</text>
</comment>
<dbReference type="AlphaFoldDB" id="L7CF76"/>
<feature type="compositionally biased region" description="Basic residues" evidence="1">
    <location>
        <begin position="40"/>
        <end position="51"/>
    </location>
</feature>
<dbReference type="PATRIC" id="fig|993516.3.peg.3355"/>
<evidence type="ECO:0000256" key="1">
    <source>
        <dbReference type="SAM" id="MobiDB-lite"/>
    </source>
</evidence>
<evidence type="ECO:0000313" key="2">
    <source>
        <dbReference type="EMBL" id="ELP32904.1"/>
    </source>
</evidence>